<dbReference type="Proteomes" id="UP000317332">
    <property type="component" value="Unassembled WGS sequence"/>
</dbReference>
<keyword evidence="1" id="KW-0812">Transmembrane</keyword>
<keyword evidence="1" id="KW-1133">Transmembrane helix</keyword>
<keyword evidence="1" id="KW-0472">Membrane</keyword>
<dbReference type="EMBL" id="VHIQ01000005">
    <property type="protein sequence ID" value="TPV32884.1"/>
    <property type="molecule type" value="Genomic_DNA"/>
</dbReference>
<comment type="caution">
    <text evidence="2">The sequence shown here is derived from an EMBL/GenBank/DDBJ whole genome shotgun (WGS) entry which is preliminary data.</text>
</comment>
<feature type="transmembrane region" description="Helical" evidence="1">
    <location>
        <begin position="47"/>
        <end position="72"/>
    </location>
</feature>
<dbReference type="AlphaFoldDB" id="A0A506PH27"/>
<accession>A0A506PH27</accession>
<evidence type="ECO:0000256" key="1">
    <source>
        <dbReference type="SAM" id="Phobius"/>
    </source>
</evidence>
<evidence type="ECO:0000313" key="3">
    <source>
        <dbReference type="Proteomes" id="UP000317332"/>
    </source>
</evidence>
<reference evidence="2 3" key="1">
    <citation type="submission" date="2019-06" db="EMBL/GenBank/DDBJ databases">
        <title>Flavobacteriaceae Paucihalobacterium erythroidium CWB-1, complete genome.</title>
        <authorList>
            <person name="Wu S."/>
        </authorList>
    </citation>
    <scope>NUCLEOTIDE SEQUENCE [LARGE SCALE GENOMIC DNA]</scope>
    <source>
        <strain evidence="2 3">CWB-1</strain>
    </source>
</reference>
<dbReference type="RefSeq" id="WP_140990631.1">
    <property type="nucleotide sequence ID" value="NZ_VHIQ01000005.1"/>
</dbReference>
<sequence>MLTKKQLIALAIIPQILLVKLLSHFPNLVEIIYSNGIFKFSSKLLHYVFGWIPLSFGDVVYTILGIYALRWLYINRAKITMNPLGWLTDILAVISTVYAVFHVLWAFNYYRLPLHESLNLNTDYSTEELIQVTHRLIKQTNALQLQLAENDSSIVTFKMSKAQLLALVPKGFENLSKDYPHLKYHPKSLKTSLYSVPLTYMGFSGYLNPFTNEAQVDYLLPKFRFPSTASHEVAHQLGYAAENEANFIAYLATTSHTDLYFQYSGQAFALGHCLNDLFKRSPSDYENITKNINTGVLKNFREVREFWESYKNSSEVIFKSSYNQFLKANNQVKGIESYSYVVALIVNYNLSK</sequence>
<organism evidence="2 3">
    <name type="scientific">Paucihalobacter ruber</name>
    <dbReference type="NCBI Taxonomy" id="2567861"/>
    <lineage>
        <taxon>Bacteria</taxon>
        <taxon>Pseudomonadati</taxon>
        <taxon>Bacteroidota</taxon>
        <taxon>Flavobacteriia</taxon>
        <taxon>Flavobacteriales</taxon>
        <taxon>Flavobacteriaceae</taxon>
        <taxon>Paucihalobacter</taxon>
    </lineage>
</organism>
<keyword evidence="3" id="KW-1185">Reference proteome</keyword>
<dbReference type="Pfam" id="PF12725">
    <property type="entry name" value="DUF3810"/>
    <property type="match status" value="1"/>
</dbReference>
<name>A0A506PH27_9FLAO</name>
<evidence type="ECO:0000313" key="2">
    <source>
        <dbReference type="EMBL" id="TPV32884.1"/>
    </source>
</evidence>
<gene>
    <name evidence="2" type="ORF">FJ651_11300</name>
</gene>
<feature type="transmembrane region" description="Helical" evidence="1">
    <location>
        <begin position="84"/>
        <end position="107"/>
    </location>
</feature>
<protein>
    <submittedName>
        <fullName evidence="2">DUF3810 domain-containing protein</fullName>
    </submittedName>
</protein>
<proteinExistence type="predicted"/>
<dbReference type="OrthoDB" id="1048788at2"/>
<dbReference type="InterPro" id="IPR024294">
    <property type="entry name" value="DUF3810"/>
</dbReference>